<comment type="similarity">
    <text evidence="1">Belongs to the peptidase C40 family.</text>
</comment>
<dbReference type="AlphaFoldDB" id="A0A918F358"/>
<dbReference type="CDD" id="cd13399">
    <property type="entry name" value="Slt35-like"/>
    <property type="match status" value="1"/>
</dbReference>
<keyword evidence="2" id="KW-0645">Protease</keyword>
<dbReference type="PANTHER" id="PTHR47359:SF3">
    <property type="entry name" value="NLP_P60 DOMAIN-CONTAINING PROTEIN-RELATED"/>
    <property type="match status" value="1"/>
</dbReference>
<proteinExistence type="inferred from homology"/>
<protein>
    <submittedName>
        <fullName evidence="8">Transglycosylase</fullName>
    </submittedName>
</protein>
<evidence type="ECO:0000256" key="2">
    <source>
        <dbReference type="ARBA" id="ARBA00022670"/>
    </source>
</evidence>
<dbReference type="SUPFAM" id="SSF54001">
    <property type="entry name" value="Cysteine proteinases"/>
    <property type="match status" value="1"/>
</dbReference>
<sequence>MGLVEMDGAERRDGAGGVVEGLTRAGQDPGSKVSTRTAMCSRSLMSSGTGASLFGGPRGLRAERCCGRSAADRAFRRTGSPRRTPDALTLSGGGGLPDGEGWLTVRKVWVGATLAVSSVLAFVMLLVVGVYVIAGNVVNGVGGGAAKTLAKGSVPAAYQQLVATWGNLCPAINPALLAAQLYQESGFNPKAQSHAAAQGIAQFIPGTWATHGIDGDGDGDRDVWDPKDAIPSAATYDCALAGYVKDVGGDLTENMLASYNAGAYAVIKYGGVPPYKETQNYVKRIRALEQSFAAPVGRVDPSKQAAGAIAYAQKKLGTLYLWGGNGTPEQGGRFDCSGLTKAAYESVGITLPRVANDQYNAGPHPERDELLPGDLVFFSDDLTNSRAIRHVGIYVGGGYMIDAPRTGAVIRFDPIDTPDYFGATRVTEDGAKALPTTV</sequence>
<dbReference type="Gene3D" id="3.90.1720.10">
    <property type="entry name" value="endopeptidase domain like (from Nostoc punctiforme)"/>
    <property type="match status" value="1"/>
</dbReference>
<feature type="transmembrane region" description="Helical" evidence="6">
    <location>
        <begin position="108"/>
        <end position="134"/>
    </location>
</feature>
<dbReference type="InterPro" id="IPR051794">
    <property type="entry name" value="PG_Endopeptidase_C40"/>
</dbReference>
<dbReference type="Gene3D" id="1.10.530.10">
    <property type="match status" value="1"/>
</dbReference>
<evidence type="ECO:0000256" key="6">
    <source>
        <dbReference type="SAM" id="Phobius"/>
    </source>
</evidence>
<comment type="caution">
    <text evidence="8">The sequence shown here is derived from an EMBL/GenBank/DDBJ whole genome shotgun (WGS) entry which is preliminary data.</text>
</comment>
<dbReference type="Pfam" id="PF00877">
    <property type="entry name" value="NLPC_P60"/>
    <property type="match status" value="1"/>
</dbReference>
<dbReference type="InterPro" id="IPR038765">
    <property type="entry name" value="Papain-like_cys_pep_sf"/>
</dbReference>
<reference evidence="8" key="2">
    <citation type="submission" date="2020-09" db="EMBL/GenBank/DDBJ databases">
        <authorList>
            <person name="Sun Q."/>
            <person name="Ohkuma M."/>
        </authorList>
    </citation>
    <scope>NUCLEOTIDE SEQUENCE</scope>
    <source>
        <strain evidence="8">JCM 4403</strain>
    </source>
</reference>
<dbReference type="Pfam" id="PF01464">
    <property type="entry name" value="SLT"/>
    <property type="match status" value="1"/>
</dbReference>
<name>A0A918F358_9ACTN</name>
<evidence type="ECO:0000256" key="4">
    <source>
        <dbReference type="ARBA" id="ARBA00022807"/>
    </source>
</evidence>
<keyword evidence="4" id="KW-0788">Thiol protease</keyword>
<evidence type="ECO:0000259" key="7">
    <source>
        <dbReference type="PROSITE" id="PS51935"/>
    </source>
</evidence>
<dbReference type="EMBL" id="BMTU01000015">
    <property type="protein sequence ID" value="GGR02957.1"/>
    <property type="molecule type" value="Genomic_DNA"/>
</dbReference>
<feature type="region of interest" description="Disordered" evidence="5">
    <location>
        <begin position="1"/>
        <end position="34"/>
    </location>
</feature>
<organism evidence="8 9">
    <name type="scientific">Streptomyces pilosus</name>
    <dbReference type="NCBI Taxonomy" id="28893"/>
    <lineage>
        <taxon>Bacteria</taxon>
        <taxon>Bacillati</taxon>
        <taxon>Actinomycetota</taxon>
        <taxon>Actinomycetes</taxon>
        <taxon>Kitasatosporales</taxon>
        <taxon>Streptomycetaceae</taxon>
        <taxon>Streptomyces</taxon>
    </lineage>
</organism>
<reference evidence="8" key="1">
    <citation type="journal article" date="2014" name="Int. J. Syst. Evol. Microbiol.">
        <title>Complete genome sequence of Corynebacterium casei LMG S-19264T (=DSM 44701T), isolated from a smear-ripened cheese.</title>
        <authorList>
            <consortium name="US DOE Joint Genome Institute (JGI-PGF)"/>
            <person name="Walter F."/>
            <person name="Albersmeier A."/>
            <person name="Kalinowski J."/>
            <person name="Ruckert C."/>
        </authorList>
    </citation>
    <scope>NUCLEOTIDE SEQUENCE</scope>
    <source>
        <strain evidence="8">JCM 4403</strain>
    </source>
</reference>
<evidence type="ECO:0000256" key="1">
    <source>
        <dbReference type="ARBA" id="ARBA00007074"/>
    </source>
</evidence>
<keyword evidence="9" id="KW-1185">Reference proteome</keyword>
<dbReference type="InterPro" id="IPR000064">
    <property type="entry name" value="NLP_P60_dom"/>
</dbReference>
<accession>A0A918F358</accession>
<dbReference type="PANTHER" id="PTHR47359">
    <property type="entry name" value="PEPTIDOGLYCAN DL-ENDOPEPTIDASE CWLO"/>
    <property type="match status" value="1"/>
</dbReference>
<keyword evidence="6" id="KW-1133">Transmembrane helix</keyword>
<evidence type="ECO:0000313" key="9">
    <source>
        <dbReference type="Proteomes" id="UP000656732"/>
    </source>
</evidence>
<dbReference type="PROSITE" id="PS51935">
    <property type="entry name" value="NLPC_P60"/>
    <property type="match status" value="1"/>
</dbReference>
<evidence type="ECO:0000256" key="3">
    <source>
        <dbReference type="ARBA" id="ARBA00022801"/>
    </source>
</evidence>
<dbReference type="GO" id="GO:0008234">
    <property type="term" value="F:cysteine-type peptidase activity"/>
    <property type="evidence" value="ECO:0007669"/>
    <property type="project" value="UniProtKB-KW"/>
</dbReference>
<dbReference type="Proteomes" id="UP000656732">
    <property type="component" value="Unassembled WGS sequence"/>
</dbReference>
<dbReference type="SUPFAM" id="SSF53955">
    <property type="entry name" value="Lysozyme-like"/>
    <property type="match status" value="1"/>
</dbReference>
<keyword evidence="6" id="KW-0812">Transmembrane</keyword>
<evidence type="ECO:0000256" key="5">
    <source>
        <dbReference type="SAM" id="MobiDB-lite"/>
    </source>
</evidence>
<evidence type="ECO:0000313" key="8">
    <source>
        <dbReference type="EMBL" id="GGR02957.1"/>
    </source>
</evidence>
<dbReference type="GO" id="GO:0006508">
    <property type="term" value="P:proteolysis"/>
    <property type="evidence" value="ECO:0007669"/>
    <property type="project" value="UniProtKB-KW"/>
</dbReference>
<dbReference type="InterPro" id="IPR023346">
    <property type="entry name" value="Lysozyme-like_dom_sf"/>
</dbReference>
<gene>
    <name evidence="8" type="ORF">GCM10010280_58920</name>
</gene>
<keyword evidence="3" id="KW-0378">Hydrolase</keyword>
<keyword evidence="6" id="KW-0472">Membrane</keyword>
<dbReference type="InterPro" id="IPR008258">
    <property type="entry name" value="Transglycosylase_SLT_dom_1"/>
</dbReference>
<feature type="domain" description="NlpC/P60" evidence="7">
    <location>
        <begin position="302"/>
        <end position="433"/>
    </location>
</feature>